<dbReference type="GO" id="GO:0003712">
    <property type="term" value="F:transcription coregulator activity"/>
    <property type="evidence" value="ECO:0007669"/>
    <property type="project" value="TreeGrafter"/>
</dbReference>
<keyword evidence="2" id="KW-0479">Metal-binding</keyword>
<dbReference type="STRING" id="35722.A0A0B7MXA6"/>
<dbReference type="GO" id="GO:0003682">
    <property type="term" value="F:chromatin binding"/>
    <property type="evidence" value="ECO:0007669"/>
    <property type="project" value="TreeGrafter"/>
</dbReference>
<feature type="domain" description="MYST-type HAT" evidence="6">
    <location>
        <begin position="1"/>
        <end position="161"/>
    </location>
</feature>
<comment type="subcellular location">
    <subcellularLocation>
        <location evidence="5">Nucleus</location>
    </subcellularLocation>
</comment>
<dbReference type="Proteomes" id="UP000054107">
    <property type="component" value="Unassembled WGS sequence"/>
</dbReference>
<keyword evidence="8" id="KW-1185">Reference proteome</keyword>
<dbReference type="PANTHER" id="PTHR10615:SF161">
    <property type="entry name" value="HISTONE ACETYLTRANSFERASE KAT7"/>
    <property type="match status" value="1"/>
</dbReference>
<evidence type="ECO:0000313" key="8">
    <source>
        <dbReference type="Proteomes" id="UP000054107"/>
    </source>
</evidence>
<dbReference type="GO" id="GO:0000785">
    <property type="term" value="C:chromatin"/>
    <property type="evidence" value="ECO:0007669"/>
    <property type="project" value="TreeGrafter"/>
</dbReference>
<proteinExistence type="inferred from homology"/>
<dbReference type="PANTHER" id="PTHR10615">
    <property type="entry name" value="HISTONE ACETYLTRANSFERASE"/>
    <property type="match status" value="1"/>
</dbReference>
<comment type="similarity">
    <text evidence="5">Belongs to the MYST (SAS/MOZ) family.</text>
</comment>
<dbReference type="AlphaFoldDB" id="A0A0B7MXA6"/>
<dbReference type="InterPro" id="IPR002717">
    <property type="entry name" value="HAT_MYST-type"/>
</dbReference>
<evidence type="ECO:0000256" key="3">
    <source>
        <dbReference type="ARBA" id="ARBA00022833"/>
    </source>
</evidence>
<evidence type="ECO:0000313" key="7">
    <source>
        <dbReference type="EMBL" id="CEP09752.1"/>
    </source>
</evidence>
<dbReference type="GO" id="GO:0005634">
    <property type="term" value="C:nucleus"/>
    <property type="evidence" value="ECO:0007669"/>
    <property type="project" value="UniProtKB-SubCell"/>
</dbReference>
<sequence length="171" mass="19952">MTETDQHGCHFVGYFSKEKRSVMNFNVSCILIMPTYQRKGYGQYLIDFSYLLTRHEHKIGTPEKPLSALGLLGYQRYWDYTILKHFGLKMDEKHESINDISMKTGMTPDDIIATLQRNNMLIFSNGQYVLHINKRDIKLKMAKFDSKNNLKIDSKNLIWTPPTDTTHLDSI</sequence>
<evidence type="ECO:0000256" key="1">
    <source>
        <dbReference type="ARBA" id="ARBA00022679"/>
    </source>
</evidence>
<keyword evidence="1" id="KW-0808">Transferase</keyword>
<dbReference type="Gene3D" id="3.40.630.30">
    <property type="match status" value="1"/>
</dbReference>
<dbReference type="Pfam" id="PF01853">
    <property type="entry name" value="MOZ_SAS"/>
    <property type="match status" value="1"/>
</dbReference>
<dbReference type="InterPro" id="IPR050603">
    <property type="entry name" value="MYST_HAT"/>
</dbReference>
<keyword evidence="2" id="KW-0863">Zinc-finger</keyword>
<organism evidence="7 8">
    <name type="scientific">Parasitella parasitica</name>
    <dbReference type="NCBI Taxonomy" id="35722"/>
    <lineage>
        <taxon>Eukaryota</taxon>
        <taxon>Fungi</taxon>
        <taxon>Fungi incertae sedis</taxon>
        <taxon>Mucoromycota</taxon>
        <taxon>Mucoromycotina</taxon>
        <taxon>Mucoromycetes</taxon>
        <taxon>Mucorales</taxon>
        <taxon>Mucorineae</taxon>
        <taxon>Mucoraceae</taxon>
        <taxon>Parasitella</taxon>
    </lineage>
</organism>
<evidence type="ECO:0000259" key="6">
    <source>
        <dbReference type="PROSITE" id="PS51726"/>
    </source>
</evidence>
<keyword evidence="3" id="KW-0862">Zinc</keyword>
<evidence type="ECO:0000256" key="2">
    <source>
        <dbReference type="ARBA" id="ARBA00022771"/>
    </source>
</evidence>
<evidence type="ECO:0000256" key="4">
    <source>
        <dbReference type="PIRSR" id="PIRSR602717-51"/>
    </source>
</evidence>
<name>A0A0B7MXA6_9FUNG</name>
<dbReference type="GO" id="GO:0004402">
    <property type="term" value="F:histone acetyltransferase activity"/>
    <property type="evidence" value="ECO:0007669"/>
    <property type="project" value="InterPro"/>
</dbReference>
<dbReference type="InterPro" id="IPR016181">
    <property type="entry name" value="Acyl_CoA_acyltransferase"/>
</dbReference>
<dbReference type="GO" id="GO:0006357">
    <property type="term" value="P:regulation of transcription by RNA polymerase II"/>
    <property type="evidence" value="ECO:0007669"/>
    <property type="project" value="TreeGrafter"/>
</dbReference>
<dbReference type="EC" id="2.3.1.48" evidence="5"/>
<dbReference type="EMBL" id="LN722188">
    <property type="protein sequence ID" value="CEP09752.1"/>
    <property type="molecule type" value="Genomic_DNA"/>
</dbReference>
<dbReference type="SUPFAM" id="SSF55729">
    <property type="entry name" value="Acyl-CoA N-acyltransferases (Nat)"/>
    <property type="match status" value="1"/>
</dbReference>
<protein>
    <recommendedName>
        <fullName evidence="5">Histone acetyltransferase</fullName>
        <ecNumber evidence="5">2.3.1.48</ecNumber>
    </recommendedName>
</protein>
<evidence type="ECO:0000256" key="5">
    <source>
        <dbReference type="RuleBase" id="RU361211"/>
    </source>
</evidence>
<dbReference type="GO" id="GO:0008270">
    <property type="term" value="F:zinc ion binding"/>
    <property type="evidence" value="ECO:0007669"/>
    <property type="project" value="UniProtKB-KW"/>
</dbReference>
<dbReference type="PROSITE" id="PS51726">
    <property type="entry name" value="MYST_HAT"/>
    <property type="match status" value="1"/>
</dbReference>
<accession>A0A0B7MXA6</accession>
<reference evidence="7 8" key="1">
    <citation type="submission" date="2014-09" db="EMBL/GenBank/DDBJ databases">
        <authorList>
            <person name="Ellenberger Sabrina"/>
        </authorList>
    </citation>
    <scope>NUCLEOTIDE SEQUENCE [LARGE SCALE GENOMIC DNA]</scope>
    <source>
        <strain evidence="7 8">CBS 412.66</strain>
    </source>
</reference>
<gene>
    <name evidence="7" type="primary">PARPA_03304.1 scaffold 7241</name>
</gene>
<comment type="catalytic activity">
    <reaction evidence="5">
        <text>L-lysyl-[protein] + acetyl-CoA = N(6)-acetyl-L-lysyl-[protein] + CoA + H(+)</text>
        <dbReference type="Rhea" id="RHEA:45948"/>
        <dbReference type="Rhea" id="RHEA-COMP:9752"/>
        <dbReference type="Rhea" id="RHEA-COMP:10731"/>
        <dbReference type="ChEBI" id="CHEBI:15378"/>
        <dbReference type="ChEBI" id="CHEBI:29969"/>
        <dbReference type="ChEBI" id="CHEBI:57287"/>
        <dbReference type="ChEBI" id="CHEBI:57288"/>
        <dbReference type="ChEBI" id="CHEBI:61930"/>
        <dbReference type="EC" id="2.3.1.48"/>
    </reaction>
</comment>
<feature type="active site" description="Proton donor/acceptor" evidence="4">
    <location>
        <position position="63"/>
    </location>
</feature>
<keyword evidence="5" id="KW-0539">Nucleus</keyword>
<dbReference type="OrthoDB" id="787137at2759"/>